<reference evidence="1" key="1">
    <citation type="submission" date="2020-11" db="EMBL/GenBank/DDBJ databases">
        <authorList>
            <person name="Whitehead M."/>
        </authorList>
    </citation>
    <scope>NUCLEOTIDE SEQUENCE</scope>
    <source>
        <strain evidence="1">EGII</strain>
    </source>
</reference>
<evidence type="ECO:0000313" key="2">
    <source>
        <dbReference type="Proteomes" id="UP000606786"/>
    </source>
</evidence>
<organism evidence="1 2">
    <name type="scientific">Ceratitis capitata</name>
    <name type="common">Mediterranean fruit fly</name>
    <name type="synonym">Tephritis capitata</name>
    <dbReference type="NCBI Taxonomy" id="7213"/>
    <lineage>
        <taxon>Eukaryota</taxon>
        <taxon>Metazoa</taxon>
        <taxon>Ecdysozoa</taxon>
        <taxon>Arthropoda</taxon>
        <taxon>Hexapoda</taxon>
        <taxon>Insecta</taxon>
        <taxon>Pterygota</taxon>
        <taxon>Neoptera</taxon>
        <taxon>Endopterygota</taxon>
        <taxon>Diptera</taxon>
        <taxon>Brachycera</taxon>
        <taxon>Muscomorpha</taxon>
        <taxon>Tephritoidea</taxon>
        <taxon>Tephritidae</taxon>
        <taxon>Ceratitis</taxon>
        <taxon>Ceratitis</taxon>
    </lineage>
</organism>
<name>A0A811U5C2_CERCA</name>
<dbReference type="Proteomes" id="UP000606786">
    <property type="component" value="Unassembled WGS sequence"/>
</dbReference>
<dbReference type="AlphaFoldDB" id="A0A811U5C2"/>
<accession>A0A811U5C2</accession>
<dbReference type="EMBL" id="CAJHJT010000001">
    <property type="protein sequence ID" value="CAD6993558.1"/>
    <property type="molecule type" value="Genomic_DNA"/>
</dbReference>
<sequence length="71" mass="7931">MALIPQVKHDLRNLKTNKRPSTIIRALTIAKELQIVATLSLVKAAAFPYCFKLTSTFISTLQHHLKNATSN</sequence>
<comment type="caution">
    <text evidence="1">The sequence shown here is derived from an EMBL/GenBank/DDBJ whole genome shotgun (WGS) entry which is preliminary data.</text>
</comment>
<keyword evidence="2" id="KW-1185">Reference proteome</keyword>
<proteinExistence type="predicted"/>
<gene>
    <name evidence="1" type="ORF">CCAP1982_LOCUS2371</name>
</gene>
<feature type="non-terminal residue" evidence="1">
    <location>
        <position position="71"/>
    </location>
</feature>
<evidence type="ECO:0000313" key="1">
    <source>
        <dbReference type="EMBL" id="CAD6993558.1"/>
    </source>
</evidence>
<protein>
    <submittedName>
        <fullName evidence="1">(Mediterranean fruit fly) hypothetical protein</fullName>
    </submittedName>
</protein>